<evidence type="ECO:0000313" key="2">
    <source>
        <dbReference type="EMBL" id="AJE80606.1"/>
    </source>
</evidence>
<proteinExistence type="predicted"/>
<sequence length="64" mass="6851">MHRGQRGRAHELPGPLRSGGRLPLPRAHRVPLRLAAASRLPYRKGHSGCRGGRAPDLSVGVRAG</sequence>
<dbReference type="KEGG" id="sals:SLNWT_0230"/>
<dbReference type="Proteomes" id="UP000031523">
    <property type="component" value="Chromosome"/>
</dbReference>
<dbReference type="EMBL" id="CP010519">
    <property type="protein sequence ID" value="AJE80606.1"/>
    <property type="molecule type" value="Genomic_DNA"/>
</dbReference>
<gene>
    <name evidence="2" type="ORF">SLNWT_0230</name>
</gene>
<reference evidence="2 3" key="1">
    <citation type="submission" date="2015-01" db="EMBL/GenBank/DDBJ databases">
        <title>Enhanced salinomycin production by adjusting the supply of polyketide extender units in Streptomyce albus DSM 41398.</title>
        <authorList>
            <person name="Lu C."/>
        </authorList>
    </citation>
    <scope>NUCLEOTIDE SEQUENCE [LARGE SCALE GENOMIC DNA]</scope>
    <source>
        <strain evidence="3">ATCC 21838 / DSM 41398 / FERM P-419 / JCM 4703 / NBRC 107858</strain>
    </source>
</reference>
<organism evidence="2 3">
    <name type="scientific">Streptomyces albus (strain ATCC 21838 / DSM 41398 / FERM P-419 / JCM 4703 / NBRC 107858)</name>
    <dbReference type="NCBI Taxonomy" id="1081613"/>
    <lineage>
        <taxon>Bacteria</taxon>
        <taxon>Bacillati</taxon>
        <taxon>Actinomycetota</taxon>
        <taxon>Actinomycetes</taxon>
        <taxon>Kitasatosporales</taxon>
        <taxon>Streptomycetaceae</taxon>
        <taxon>Streptomyces</taxon>
    </lineage>
</organism>
<name>A0A0B5EP69_STRA4</name>
<feature type="region of interest" description="Disordered" evidence="1">
    <location>
        <begin position="42"/>
        <end position="64"/>
    </location>
</feature>
<evidence type="ECO:0000256" key="1">
    <source>
        <dbReference type="SAM" id="MobiDB-lite"/>
    </source>
</evidence>
<protein>
    <submittedName>
        <fullName evidence="2">Uncharacterized protein</fullName>
    </submittedName>
</protein>
<feature type="region of interest" description="Disordered" evidence="1">
    <location>
        <begin position="1"/>
        <end position="27"/>
    </location>
</feature>
<dbReference type="AlphaFoldDB" id="A0A0B5EP69"/>
<evidence type="ECO:0000313" key="3">
    <source>
        <dbReference type="Proteomes" id="UP000031523"/>
    </source>
</evidence>
<accession>A0A0B5EP69</accession>
<keyword evidence="3" id="KW-1185">Reference proteome</keyword>